<name>A0A0N0U3E6_9HYME</name>
<dbReference type="Gene3D" id="3.30.420.10">
    <property type="entry name" value="Ribonuclease H-like superfamily/Ribonuclease H"/>
    <property type="match status" value="1"/>
</dbReference>
<reference evidence="1 2" key="1">
    <citation type="submission" date="2015-07" db="EMBL/GenBank/DDBJ databases">
        <title>The genome of Melipona quadrifasciata.</title>
        <authorList>
            <person name="Pan H."/>
            <person name="Kapheim K."/>
        </authorList>
    </citation>
    <scope>NUCLEOTIDE SEQUENCE [LARGE SCALE GENOMIC DNA]</scope>
    <source>
        <strain evidence="1">0111107301</strain>
        <tissue evidence="1">Whole body</tissue>
    </source>
</reference>
<dbReference type="GO" id="GO:0003676">
    <property type="term" value="F:nucleic acid binding"/>
    <property type="evidence" value="ECO:0007669"/>
    <property type="project" value="InterPro"/>
</dbReference>
<dbReference type="AlphaFoldDB" id="A0A0N0U3E6"/>
<keyword evidence="2" id="KW-1185">Reference proteome</keyword>
<protein>
    <recommendedName>
        <fullName evidence="3">Histone-lysine N-methyltransferase SETMAR</fullName>
    </recommendedName>
</protein>
<dbReference type="STRING" id="166423.A0A0N0U3E6"/>
<dbReference type="InterPro" id="IPR036397">
    <property type="entry name" value="RNaseH_sf"/>
</dbReference>
<evidence type="ECO:0000313" key="2">
    <source>
        <dbReference type="Proteomes" id="UP000053105"/>
    </source>
</evidence>
<accession>A0A0N0U3E6</accession>
<dbReference type="EMBL" id="KQ435883">
    <property type="protein sequence ID" value="KOX69678.1"/>
    <property type="molecule type" value="Genomic_DNA"/>
</dbReference>
<sequence>MPFIKKNRQESVSRERVVFRRDNARPRTSLTRQKLSQLEWHVFLPKLAPSDFHSLLSPQNSLKGKIFDSDLMTIRNLKCLGRSFAAKYQEYEISPVRFLSFEAARRMTKK</sequence>
<organism evidence="1 2">
    <name type="scientific">Melipona quadrifasciata</name>
    <dbReference type="NCBI Taxonomy" id="166423"/>
    <lineage>
        <taxon>Eukaryota</taxon>
        <taxon>Metazoa</taxon>
        <taxon>Ecdysozoa</taxon>
        <taxon>Arthropoda</taxon>
        <taxon>Hexapoda</taxon>
        <taxon>Insecta</taxon>
        <taxon>Pterygota</taxon>
        <taxon>Neoptera</taxon>
        <taxon>Endopterygota</taxon>
        <taxon>Hymenoptera</taxon>
        <taxon>Apocrita</taxon>
        <taxon>Aculeata</taxon>
        <taxon>Apoidea</taxon>
        <taxon>Anthophila</taxon>
        <taxon>Apidae</taxon>
        <taxon>Melipona</taxon>
    </lineage>
</organism>
<proteinExistence type="predicted"/>
<gene>
    <name evidence="1" type="ORF">WN51_04960</name>
</gene>
<evidence type="ECO:0000313" key="1">
    <source>
        <dbReference type="EMBL" id="KOX69678.1"/>
    </source>
</evidence>
<dbReference type="Proteomes" id="UP000053105">
    <property type="component" value="Unassembled WGS sequence"/>
</dbReference>
<evidence type="ECO:0008006" key="3">
    <source>
        <dbReference type="Google" id="ProtNLM"/>
    </source>
</evidence>